<evidence type="ECO:0000313" key="4">
    <source>
        <dbReference type="Proteomes" id="UP000299102"/>
    </source>
</evidence>
<dbReference type="PANTHER" id="PTHR19303:SF73">
    <property type="entry name" value="PROTEIN PDC2"/>
    <property type="match status" value="1"/>
</dbReference>
<comment type="caution">
    <text evidence="3">The sequence shown here is derived from an EMBL/GenBank/DDBJ whole genome shotgun (WGS) entry which is preliminary data.</text>
</comment>
<dbReference type="GO" id="GO:0003677">
    <property type="term" value="F:DNA binding"/>
    <property type="evidence" value="ECO:0007669"/>
    <property type="project" value="UniProtKB-KW"/>
</dbReference>
<dbReference type="InterPro" id="IPR050863">
    <property type="entry name" value="CenT-Element_Derived"/>
</dbReference>
<evidence type="ECO:0000313" key="3">
    <source>
        <dbReference type="EMBL" id="GBP45082.1"/>
    </source>
</evidence>
<feature type="domain" description="HTH CENPB-type" evidence="2">
    <location>
        <begin position="79"/>
        <end position="103"/>
    </location>
</feature>
<reference evidence="3 4" key="1">
    <citation type="journal article" date="2019" name="Commun. Biol.">
        <title>The bagworm genome reveals a unique fibroin gene that provides high tensile strength.</title>
        <authorList>
            <person name="Kono N."/>
            <person name="Nakamura H."/>
            <person name="Ohtoshi R."/>
            <person name="Tomita M."/>
            <person name="Numata K."/>
            <person name="Arakawa K."/>
        </authorList>
    </citation>
    <scope>NUCLEOTIDE SEQUENCE [LARGE SCALE GENOMIC DNA]</scope>
</reference>
<dbReference type="PANTHER" id="PTHR19303">
    <property type="entry name" value="TRANSPOSON"/>
    <property type="match status" value="1"/>
</dbReference>
<dbReference type="STRING" id="151549.A0A4C1W3F2"/>
<dbReference type="Pfam" id="PF03221">
    <property type="entry name" value="HTH_Tnp_Tc5"/>
    <property type="match status" value="1"/>
</dbReference>
<accession>A0A4C1W3F2</accession>
<keyword evidence="4" id="KW-1185">Reference proteome</keyword>
<proteinExistence type="predicted"/>
<dbReference type="InterPro" id="IPR006600">
    <property type="entry name" value="HTH_CenpB_DNA-bd_dom"/>
</dbReference>
<dbReference type="Gene3D" id="1.10.10.60">
    <property type="entry name" value="Homeodomain-like"/>
    <property type="match status" value="1"/>
</dbReference>
<evidence type="ECO:0000259" key="2">
    <source>
        <dbReference type="Pfam" id="PF03221"/>
    </source>
</evidence>
<dbReference type="Proteomes" id="UP000299102">
    <property type="component" value="Unassembled WGS sequence"/>
</dbReference>
<dbReference type="GO" id="GO:0005634">
    <property type="term" value="C:nucleus"/>
    <property type="evidence" value="ECO:0007669"/>
    <property type="project" value="TreeGrafter"/>
</dbReference>
<sequence length="177" mass="20291">MNEIEQNINKDMFESELIDVECLDINDDQTWLFILAEDTGQRVDIIDWSLSCDWPGSDDPEYIKSETQLFELLDDLLKKLGLAAFKASEGWLGKFKQRHHINYGKISGEARSVDMNMTHDWINKVWSKFKEKYTPSDIFNADEAGIFYKLTPDKTLKFKGEKCVGGKLQGDYGACGC</sequence>
<evidence type="ECO:0000256" key="1">
    <source>
        <dbReference type="ARBA" id="ARBA00023125"/>
    </source>
</evidence>
<dbReference type="EMBL" id="BGZK01000464">
    <property type="protein sequence ID" value="GBP45082.1"/>
    <property type="molecule type" value="Genomic_DNA"/>
</dbReference>
<name>A0A4C1W3F2_EUMVA</name>
<keyword evidence="1" id="KW-0238">DNA-binding</keyword>
<gene>
    <name evidence="3" type="primary">TIGD4</name>
    <name evidence="3" type="ORF">EVAR_33187_1</name>
</gene>
<protein>
    <submittedName>
        <fullName evidence="3">Tigger transposable element-derived protein 4</fullName>
    </submittedName>
</protein>
<organism evidence="3 4">
    <name type="scientific">Eumeta variegata</name>
    <name type="common">Bagworm moth</name>
    <name type="synonym">Eumeta japonica</name>
    <dbReference type="NCBI Taxonomy" id="151549"/>
    <lineage>
        <taxon>Eukaryota</taxon>
        <taxon>Metazoa</taxon>
        <taxon>Ecdysozoa</taxon>
        <taxon>Arthropoda</taxon>
        <taxon>Hexapoda</taxon>
        <taxon>Insecta</taxon>
        <taxon>Pterygota</taxon>
        <taxon>Neoptera</taxon>
        <taxon>Endopterygota</taxon>
        <taxon>Lepidoptera</taxon>
        <taxon>Glossata</taxon>
        <taxon>Ditrysia</taxon>
        <taxon>Tineoidea</taxon>
        <taxon>Psychidae</taxon>
        <taxon>Oiketicinae</taxon>
        <taxon>Eumeta</taxon>
    </lineage>
</organism>
<dbReference type="OrthoDB" id="125347at2759"/>
<dbReference type="AlphaFoldDB" id="A0A4C1W3F2"/>